<dbReference type="CDD" id="cd18186">
    <property type="entry name" value="BTB_POZ_ZBTB_KLHL-like"/>
    <property type="match status" value="1"/>
</dbReference>
<reference evidence="2" key="1">
    <citation type="journal article" date="2021" name="Nat. Commun.">
        <title>Genetic determinants of endophytism in the Arabidopsis root mycobiome.</title>
        <authorList>
            <person name="Mesny F."/>
            <person name="Miyauchi S."/>
            <person name="Thiergart T."/>
            <person name="Pickel B."/>
            <person name="Atanasova L."/>
            <person name="Karlsson M."/>
            <person name="Huettel B."/>
            <person name="Barry K.W."/>
            <person name="Haridas S."/>
            <person name="Chen C."/>
            <person name="Bauer D."/>
            <person name="Andreopoulos W."/>
            <person name="Pangilinan J."/>
            <person name="LaButti K."/>
            <person name="Riley R."/>
            <person name="Lipzen A."/>
            <person name="Clum A."/>
            <person name="Drula E."/>
            <person name="Henrissat B."/>
            <person name="Kohler A."/>
            <person name="Grigoriev I.V."/>
            <person name="Martin F.M."/>
            <person name="Hacquard S."/>
        </authorList>
    </citation>
    <scope>NUCLEOTIDE SEQUENCE</scope>
    <source>
        <strain evidence="2">MPI-SDFR-AT-0120</strain>
    </source>
</reference>
<evidence type="ECO:0000259" key="1">
    <source>
        <dbReference type="PROSITE" id="PS50097"/>
    </source>
</evidence>
<sequence length="290" mass="32118">MAAQDFIHDLSKYLFAGNLSDLTLNFGEKSWQIHKAIACCHSVWFQKAVNIGFEESNSGVITLHDDPEFADAIDCMVSYFYKASYDVSQYEISESLLHAQVAIMADKYDCASLYKLARTSFAKAINAVESNDWVAVAALVYDNTTTDLPAHVELRSLVVAAVANRPVVLKGILQLGNTAELLRSHADLATDLLLSGPYMSKKADVRKWIVTCSRCQYVHVGSRKCSRITARDGINYDRTCPKCASGTGVTSKRNSYKYELVDSIPCPECDGIHTSEPVSMPQFWADFAEN</sequence>
<protein>
    <recommendedName>
        <fullName evidence="1">BTB domain-containing protein</fullName>
    </recommendedName>
</protein>
<dbReference type="PANTHER" id="PTHR47843">
    <property type="entry name" value="BTB DOMAIN-CONTAINING PROTEIN-RELATED"/>
    <property type="match status" value="1"/>
</dbReference>
<dbReference type="EMBL" id="JAGMVJ010000017">
    <property type="protein sequence ID" value="KAH7078407.1"/>
    <property type="molecule type" value="Genomic_DNA"/>
</dbReference>
<dbReference type="Proteomes" id="UP000813461">
    <property type="component" value="Unassembled WGS sequence"/>
</dbReference>
<gene>
    <name evidence="2" type="ORF">FB567DRAFT_135069</name>
</gene>
<comment type="caution">
    <text evidence="2">The sequence shown here is derived from an EMBL/GenBank/DDBJ whole genome shotgun (WGS) entry which is preliminary data.</text>
</comment>
<feature type="domain" description="BTB" evidence="1">
    <location>
        <begin position="20"/>
        <end position="89"/>
    </location>
</feature>
<dbReference type="PANTHER" id="PTHR47843:SF5">
    <property type="entry name" value="BTB_POZ DOMAIN PROTEIN"/>
    <property type="match status" value="1"/>
</dbReference>
<accession>A0A8K0QYS2</accession>
<evidence type="ECO:0000313" key="3">
    <source>
        <dbReference type="Proteomes" id="UP000813461"/>
    </source>
</evidence>
<name>A0A8K0QYS2_9PLEO</name>
<keyword evidence="3" id="KW-1185">Reference proteome</keyword>
<dbReference type="InterPro" id="IPR011333">
    <property type="entry name" value="SKP1/BTB/POZ_sf"/>
</dbReference>
<proteinExistence type="predicted"/>
<evidence type="ECO:0000313" key="2">
    <source>
        <dbReference type="EMBL" id="KAH7078407.1"/>
    </source>
</evidence>
<dbReference type="Pfam" id="PF00651">
    <property type="entry name" value="BTB"/>
    <property type="match status" value="1"/>
</dbReference>
<dbReference type="InterPro" id="IPR000210">
    <property type="entry name" value="BTB/POZ_dom"/>
</dbReference>
<dbReference type="AlphaFoldDB" id="A0A8K0QYS2"/>
<organism evidence="2 3">
    <name type="scientific">Paraphoma chrysanthemicola</name>
    <dbReference type="NCBI Taxonomy" id="798071"/>
    <lineage>
        <taxon>Eukaryota</taxon>
        <taxon>Fungi</taxon>
        <taxon>Dikarya</taxon>
        <taxon>Ascomycota</taxon>
        <taxon>Pezizomycotina</taxon>
        <taxon>Dothideomycetes</taxon>
        <taxon>Pleosporomycetidae</taxon>
        <taxon>Pleosporales</taxon>
        <taxon>Pleosporineae</taxon>
        <taxon>Phaeosphaeriaceae</taxon>
        <taxon>Paraphoma</taxon>
    </lineage>
</organism>
<dbReference type="PROSITE" id="PS50097">
    <property type="entry name" value="BTB"/>
    <property type="match status" value="1"/>
</dbReference>
<dbReference type="SUPFAM" id="SSF54695">
    <property type="entry name" value="POZ domain"/>
    <property type="match status" value="1"/>
</dbReference>
<dbReference type="Gene3D" id="3.30.710.10">
    <property type="entry name" value="Potassium Channel Kv1.1, Chain A"/>
    <property type="match status" value="1"/>
</dbReference>
<dbReference type="OrthoDB" id="6359816at2759"/>